<dbReference type="GO" id="GO:0005737">
    <property type="term" value="C:cytoplasm"/>
    <property type="evidence" value="ECO:0007669"/>
    <property type="project" value="TreeGrafter"/>
</dbReference>
<proteinExistence type="inferred from homology"/>
<dbReference type="PANTHER" id="PTHR42850">
    <property type="entry name" value="METALLOPHOSPHOESTERASE"/>
    <property type="match status" value="1"/>
</dbReference>
<dbReference type="AlphaFoldDB" id="A0A5S3PJE7"/>
<comment type="similarity">
    <text evidence="1">Belongs to the metallophosphoesterase superfamily. YfcE family.</text>
</comment>
<organism evidence="3 4">
    <name type="scientific">Sulfitobacter sabulilitoris</name>
    <dbReference type="NCBI Taxonomy" id="2562655"/>
    <lineage>
        <taxon>Bacteria</taxon>
        <taxon>Pseudomonadati</taxon>
        <taxon>Pseudomonadota</taxon>
        <taxon>Alphaproteobacteria</taxon>
        <taxon>Rhodobacterales</taxon>
        <taxon>Roseobacteraceae</taxon>
        <taxon>Sulfitobacter</taxon>
    </lineage>
</organism>
<dbReference type="PANTHER" id="PTHR42850:SF2">
    <property type="entry name" value="BLL5683 PROTEIN"/>
    <property type="match status" value="1"/>
</dbReference>
<dbReference type="InterPro" id="IPR050126">
    <property type="entry name" value="Ap4A_hydrolase"/>
</dbReference>
<feature type="domain" description="Calcineurin-like phosphoesterase" evidence="2">
    <location>
        <begin position="22"/>
        <end position="221"/>
    </location>
</feature>
<accession>A0A5S3PJE7</accession>
<evidence type="ECO:0000313" key="4">
    <source>
        <dbReference type="Proteomes" id="UP000309550"/>
    </source>
</evidence>
<evidence type="ECO:0000313" key="3">
    <source>
        <dbReference type="EMBL" id="TMM54457.1"/>
    </source>
</evidence>
<evidence type="ECO:0000259" key="2">
    <source>
        <dbReference type="Pfam" id="PF12850"/>
    </source>
</evidence>
<keyword evidence="4" id="KW-1185">Reference proteome</keyword>
<dbReference type="RefSeq" id="WP_138660629.1">
    <property type="nucleotide sequence ID" value="NZ_VANS01000001.1"/>
</dbReference>
<reference evidence="3 4" key="1">
    <citation type="submission" date="2019-05" db="EMBL/GenBank/DDBJ databases">
        <title>Sulfitobacter sabulilitoris sp. nov., isolated from a marine sand.</title>
        <authorList>
            <person name="Yoon J.-H."/>
        </authorList>
    </citation>
    <scope>NUCLEOTIDE SEQUENCE [LARGE SCALE GENOMIC DNA]</scope>
    <source>
        <strain evidence="3 4">HSMS-29</strain>
    </source>
</reference>
<dbReference type="GO" id="GO:0016791">
    <property type="term" value="F:phosphatase activity"/>
    <property type="evidence" value="ECO:0007669"/>
    <property type="project" value="TreeGrafter"/>
</dbReference>
<dbReference type="Gene3D" id="3.60.21.10">
    <property type="match status" value="1"/>
</dbReference>
<dbReference type="OrthoDB" id="9813918at2"/>
<dbReference type="Pfam" id="PF12850">
    <property type="entry name" value="Metallophos_2"/>
    <property type="match status" value="1"/>
</dbReference>
<protein>
    <submittedName>
        <fullName evidence="3">Metallophosphoesterase family protein</fullName>
    </submittedName>
</protein>
<dbReference type="InterPro" id="IPR024654">
    <property type="entry name" value="Calcineurin-like_PHP_lpxH"/>
</dbReference>
<gene>
    <name evidence="3" type="ORF">FDT80_02360</name>
</gene>
<dbReference type="EMBL" id="VANS01000001">
    <property type="protein sequence ID" value="TMM54457.1"/>
    <property type="molecule type" value="Genomic_DNA"/>
</dbReference>
<dbReference type="InterPro" id="IPR029052">
    <property type="entry name" value="Metallo-depent_PP-like"/>
</dbReference>
<evidence type="ECO:0000256" key="1">
    <source>
        <dbReference type="ARBA" id="ARBA00008950"/>
    </source>
</evidence>
<comment type="caution">
    <text evidence="3">The sequence shown here is derived from an EMBL/GenBank/DDBJ whole genome shotgun (WGS) entry which is preliminary data.</text>
</comment>
<sequence>MKHLDLGSLQGRVALFGGPYSNLQATQALIARARAMGAAHLICTGDVVAYCADPVATVAAIRAAGVHVVAGNCEKQLAAGAPDCGCGFDAGSACDLLSAGWFGHANARVPAHDRDWMGGLPDILSFTSAGLRHGVIHGGMTDVARFIWPTSPEAEFAREWAAVEDGIGAVDRIVAGHCGIAFRRDLARRNRDSGPAPRRWINAGVIGMPAHDARRQTRFVLLDGAQATIHDLDYDASAAAAAMRDAGLTQGYDRALLSGLWPSEDVLPVSLRRSAGSRAGAVASG</sequence>
<name>A0A5S3PJE7_9RHOB</name>
<dbReference type="CDD" id="cd00838">
    <property type="entry name" value="MPP_superfamily"/>
    <property type="match status" value="1"/>
</dbReference>
<dbReference type="SUPFAM" id="SSF56300">
    <property type="entry name" value="Metallo-dependent phosphatases"/>
    <property type="match status" value="1"/>
</dbReference>
<dbReference type="Proteomes" id="UP000309550">
    <property type="component" value="Unassembled WGS sequence"/>
</dbReference>